<protein>
    <submittedName>
        <fullName evidence="2">Uncharacterized protein</fullName>
    </submittedName>
</protein>
<gene>
    <name evidence="2" type="ORF">IZO911_LOCUS13243</name>
    <name evidence="3" type="ORF">KXQ929_LOCUS19691</name>
</gene>
<dbReference type="EMBL" id="CAJNOE010000105">
    <property type="protein sequence ID" value="CAF0919702.1"/>
    <property type="molecule type" value="Genomic_DNA"/>
</dbReference>
<dbReference type="Proteomes" id="UP000663868">
    <property type="component" value="Unassembled WGS sequence"/>
</dbReference>
<dbReference type="AlphaFoldDB" id="A0A814B1G5"/>
<dbReference type="EMBL" id="CAJOBB010001346">
    <property type="protein sequence ID" value="CAF3844295.1"/>
    <property type="molecule type" value="Genomic_DNA"/>
</dbReference>
<accession>A0A814B1G5</accession>
<sequence>MSFLLIFFILPYLCTSSYPYGLIRNASIKIPFDINDDNGHILKSQDCNQCLCNAFSNPKVVLFTCTQNESINVSCQFYYFMPKRDEIQYPNVYTNIYLIDTNQTFEEKDDCCNTTTLISKIKEALRTKDTATTEPLRTLADGDNNTIITVVSHSADSGKRILLKFDKSTFKPVDVPKISGLKAAGYYDEHYYLGTDGNIYVYNKNLSAPLHTITDMNGVITVIRFIDSTQEMIVGTAGNYIYIYGKDEVKGYLINRTSITKINEALQLHAIGIVNENAFYVGSYSPDSNIHLYRRNPSDNTWTTNPNDKIDHSKKTSDIIIDKCKRIWAVVPETDTVIIYDQNKNHLGEINDGGTNLFNLMIAENYTLIMSHEFKTGLTRIKPDLNCRPLR</sequence>
<comment type="caution">
    <text evidence="2">The sequence shown here is derived from an EMBL/GenBank/DDBJ whole genome shotgun (WGS) entry which is preliminary data.</text>
</comment>
<keyword evidence="1" id="KW-0732">Signal</keyword>
<evidence type="ECO:0000313" key="3">
    <source>
        <dbReference type="EMBL" id="CAF3844295.1"/>
    </source>
</evidence>
<dbReference type="SUPFAM" id="SSF101898">
    <property type="entry name" value="NHL repeat"/>
    <property type="match status" value="1"/>
</dbReference>
<dbReference type="Proteomes" id="UP000663860">
    <property type="component" value="Unassembled WGS sequence"/>
</dbReference>
<evidence type="ECO:0000313" key="4">
    <source>
        <dbReference type="Proteomes" id="UP000663860"/>
    </source>
</evidence>
<evidence type="ECO:0000313" key="2">
    <source>
        <dbReference type="EMBL" id="CAF0919702.1"/>
    </source>
</evidence>
<evidence type="ECO:0000256" key="1">
    <source>
        <dbReference type="SAM" id="SignalP"/>
    </source>
</evidence>
<organism evidence="2 4">
    <name type="scientific">Adineta steineri</name>
    <dbReference type="NCBI Taxonomy" id="433720"/>
    <lineage>
        <taxon>Eukaryota</taxon>
        <taxon>Metazoa</taxon>
        <taxon>Spiralia</taxon>
        <taxon>Gnathifera</taxon>
        <taxon>Rotifera</taxon>
        <taxon>Eurotatoria</taxon>
        <taxon>Bdelloidea</taxon>
        <taxon>Adinetida</taxon>
        <taxon>Adinetidae</taxon>
        <taxon>Adineta</taxon>
    </lineage>
</organism>
<name>A0A814B1G5_9BILA</name>
<feature type="signal peptide" evidence="1">
    <location>
        <begin position="1"/>
        <end position="16"/>
    </location>
</feature>
<proteinExistence type="predicted"/>
<reference evidence="2" key="1">
    <citation type="submission" date="2021-02" db="EMBL/GenBank/DDBJ databases">
        <authorList>
            <person name="Nowell W R."/>
        </authorList>
    </citation>
    <scope>NUCLEOTIDE SEQUENCE</scope>
</reference>
<feature type="chain" id="PRO_5036223890" evidence="1">
    <location>
        <begin position="17"/>
        <end position="391"/>
    </location>
</feature>